<accession>A0ABR2A0N6</accession>
<feature type="signal peptide" evidence="1">
    <location>
        <begin position="1"/>
        <end position="17"/>
    </location>
</feature>
<gene>
    <name evidence="2" type="ORF">V6N11_051190</name>
</gene>
<reference evidence="2 3" key="1">
    <citation type="journal article" date="2024" name="G3 (Bethesda)">
        <title>Genome assembly of Hibiscus sabdariffa L. provides insights into metabolisms of medicinal natural products.</title>
        <authorList>
            <person name="Kim T."/>
        </authorList>
    </citation>
    <scope>NUCLEOTIDE SEQUENCE [LARGE SCALE GENOMIC DNA]</scope>
    <source>
        <strain evidence="2">TK-2024</strain>
        <tissue evidence="2">Old leaves</tissue>
    </source>
</reference>
<dbReference type="EMBL" id="JBBPBN010000436">
    <property type="protein sequence ID" value="KAK8486565.1"/>
    <property type="molecule type" value="Genomic_DNA"/>
</dbReference>
<keyword evidence="3" id="KW-1185">Reference proteome</keyword>
<dbReference type="Proteomes" id="UP001396334">
    <property type="component" value="Unassembled WGS sequence"/>
</dbReference>
<comment type="caution">
    <text evidence="2">The sequence shown here is derived from an EMBL/GenBank/DDBJ whole genome shotgun (WGS) entry which is preliminary data.</text>
</comment>
<sequence>MKAIFFILCILSASILAFPASTVARQFPVEEAIRYSAECALHPTRSCTPKRPPNCSIYNPHCNNPMP</sequence>
<protein>
    <submittedName>
        <fullName evidence="2">Uncharacterized protein</fullName>
    </submittedName>
</protein>
<evidence type="ECO:0000256" key="1">
    <source>
        <dbReference type="SAM" id="SignalP"/>
    </source>
</evidence>
<keyword evidence="1" id="KW-0732">Signal</keyword>
<organism evidence="2 3">
    <name type="scientific">Hibiscus sabdariffa</name>
    <name type="common">roselle</name>
    <dbReference type="NCBI Taxonomy" id="183260"/>
    <lineage>
        <taxon>Eukaryota</taxon>
        <taxon>Viridiplantae</taxon>
        <taxon>Streptophyta</taxon>
        <taxon>Embryophyta</taxon>
        <taxon>Tracheophyta</taxon>
        <taxon>Spermatophyta</taxon>
        <taxon>Magnoliopsida</taxon>
        <taxon>eudicotyledons</taxon>
        <taxon>Gunneridae</taxon>
        <taxon>Pentapetalae</taxon>
        <taxon>rosids</taxon>
        <taxon>malvids</taxon>
        <taxon>Malvales</taxon>
        <taxon>Malvaceae</taxon>
        <taxon>Malvoideae</taxon>
        <taxon>Hibiscus</taxon>
    </lineage>
</organism>
<feature type="chain" id="PRO_5047442905" evidence="1">
    <location>
        <begin position="18"/>
        <end position="67"/>
    </location>
</feature>
<proteinExistence type="predicted"/>
<name>A0ABR2A0N6_9ROSI</name>
<evidence type="ECO:0000313" key="3">
    <source>
        <dbReference type="Proteomes" id="UP001396334"/>
    </source>
</evidence>
<evidence type="ECO:0000313" key="2">
    <source>
        <dbReference type="EMBL" id="KAK8486565.1"/>
    </source>
</evidence>